<dbReference type="InterPro" id="IPR029063">
    <property type="entry name" value="SAM-dependent_MTases_sf"/>
</dbReference>
<dbReference type="PANTHER" id="PTHR14614:SF132">
    <property type="entry name" value="PROTEIN-LYSINE METHYLTRANSFERASE C42C1.13"/>
    <property type="match status" value="1"/>
</dbReference>
<dbReference type="OrthoDB" id="413520at2759"/>
<dbReference type="GO" id="GO:0008757">
    <property type="term" value="F:S-adenosylmethionine-dependent methyltransferase activity"/>
    <property type="evidence" value="ECO:0007669"/>
    <property type="project" value="UniProtKB-ARBA"/>
</dbReference>
<dbReference type="STRING" id="1081104.A0A168BX41"/>
<protein>
    <submittedName>
        <fullName evidence="1">UPF0665 family protein c</fullName>
    </submittedName>
</protein>
<comment type="caution">
    <text evidence="1">The sequence shown here is derived from an EMBL/GenBank/DDBJ whole genome shotgun (WGS) entry which is preliminary data.</text>
</comment>
<accession>A0A168BX41</accession>
<dbReference type="AlphaFoldDB" id="A0A168BX41"/>
<dbReference type="Proteomes" id="UP000076744">
    <property type="component" value="Unassembled WGS sequence"/>
</dbReference>
<keyword evidence="2" id="KW-1185">Reference proteome</keyword>
<dbReference type="SUPFAM" id="SSF53335">
    <property type="entry name" value="S-adenosyl-L-methionine-dependent methyltransferases"/>
    <property type="match status" value="1"/>
</dbReference>
<dbReference type="PANTHER" id="PTHR14614">
    <property type="entry name" value="HEPATOCELLULAR CARCINOMA-ASSOCIATED ANTIGEN"/>
    <property type="match status" value="1"/>
</dbReference>
<dbReference type="EMBL" id="AZHB01000004">
    <property type="protein sequence ID" value="OAA70658.1"/>
    <property type="molecule type" value="Genomic_DNA"/>
</dbReference>
<reference evidence="1 2" key="1">
    <citation type="journal article" date="2016" name="Genome Biol. Evol.">
        <title>Divergent and convergent evolution of fungal pathogenicity.</title>
        <authorList>
            <person name="Shang Y."/>
            <person name="Xiao G."/>
            <person name="Zheng P."/>
            <person name="Cen K."/>
            <person name="Zhan S."/>
            <person name="Wang C."/>
        </authorList>
    </citation>
    <scope>NUCLEOTIDE SEQUENCE [LARGE SCALE GENOMIC DNA]</scope>
    <source>
        <strain evidence="1 2">ARSEF 2679</strain>
    </source>
</reference>
<sequence>MHYIRLLRPPKVIRQAGLHLELVLTVTTDLGDSFLYPDVPIDLHIVAEIHGSPNVSRLKLTEKGQVTWRPGLRVSKQKIALPRPVQAALASGARVDVCVAASSDLSAEGARDILFRCEIGEGNGQVMPVWASLSSSDEGVDVSTRRIVLDDVGAGKYLVEVEEEIGESIARHIWDAGVVAMCSVAGAYLCPGLDCSQQSLPNAIRTTLSSKSSLNILELGCGVGILGIGLATLFPELRKEGLEKCTVMMTDLEEAEERAKSNMRRIARSGASNHGISLLYENLDWEDGRKGTFGPEVASRYWDLVIISDCTYNVDMLPALVETLGALESSSASRQESDAAGTEVFLATKPRHASERAFFDLMANERWSIQDSQTLNLPVLGSEEESIELYLFQRR</sequence>
<dbReference type="InterPro" id="IPR019410">
    <property type="entry name" value="Methyltransf_16"/>
</dbReference>
<dbReference type="GeneID" id="30018924"/>
<dbReference type="Pfam" id="PF10294">
    <property type="entry name" value="Methyltransf_16"/>
    <property type="match status" value="1"/>
</dbReference>
<proteinExistence type="predicted"/>
<dbReference type="RefSeq" id="XP_018706945.1">
    <property type="nucleotide sequence ID" value="XM_018846238.1"/>
</dbReference>
<evidence type="ECO:0000313" key="1">
    <source>
        <dbReference type="EMBL" id="OAA70658.1"/>
    </source>
</evidence>
<dbReference type="GO" id="GO:0005829">
    <property type="term" value="C:cytosol"/>
    <property type="evidence" value="ECO:0007669"/>
    <property type="project" value="TreeGrafter"/>
</dbReference>
<name>A0A168BX41_CORFA</name>
<gene>
    <name evidence="1" type="ORF">ISF_02632</name>
</gene>
<dbReference type="Gene3D" id="3.40.50.150">
    <property type="entry name" value="Vaccinia Virus protein VP39"/>
    <property type="match status" value="1"/>
</dbReference>
<organism evidence="1 2">
    <name type="scientific">Cordyceps fumosorosea (strain ARSEF 2679)</name>
    <name type="common">Isaria fumosorosea</name>
    <dbReference type="NCBI Taxonomy" id="1081104"/>
    <lineage>
        <taxon>Eukaryota</taxon>
        <taxon>Fungi</taxon>
        <taxon>Dikarya</taxon>
        <taxon>Ascomycota</taxon>
        <taxon>Pezizomycotina</taxon>
        <taxon>Sordariomycetes</taxon>
        <taxon>Hypocreomycetidae</taxon>
        <taxon>Hypocreales</taxon>
        <taxon>Cordycipitaceae</taxon>
        <taxon>Cordyceps</taxon>
    </lineage>
</organism>
<evidence type="ECO:0000313" key="2">
    <source>
        <dbReference type="Proteomes" id="UP000076744"/>
    </source>
</evidence>